<sequence length="150" mass="16616">MFAAADSTNINHTSHSSRSRLPNSRSTVSFQIASGKRYWSATGVNTVWPPKEGSWARREEEIKEKITVCSPINLPLFSSCKTMRGTLFVQDKSNSRMCALALSLSKHVSQVFITAPTNDDGSTRKTMLGDILHLSQIFPHCPPYTPEGTE</sequence>
<comment type="caution">
    <text evidence="2">The sequence shown here is derived from an EMBL/GenBank/DDBJ whole genome shotgun (WGS) entry which is preliminary data.</text>
</comment>
<keyword evidence="3" id="KW-1185">Reference proteome</keyword>
<name>A0ABD0LMM4_9CAEN</name>
<evidence type="ECO:0000313" key="3">
    <source>
        <dbReference type="Proteomes" id="UP001519460"/>
    </source>
</evidence>
<evidence type="ECO:0000256" key="1">
    <source>
        <dbReference type="SAM" id="MobiDB-lite"/>
    </source>
</evidence>
<feature type="region of interest" description="Disordered" evidence="1">
    <location>
        <begin position="1"/>
        <end position="23"/>
    </location>
</feature>
<dbReference type="AlphaFoldDB" id="A0ABD0LMM4"/>
<proteinExistence type="predicted"/>
<gene>
    <name evidence="2" type="ORF">BaRGS_00008403</name>
</gene>
<organism evidence="2 3">
    <name type="scientific">Batillaria attramentaria</name>
    <dbReference type="NCBI Taxonomy" id="370345"/>
    <lineage>
        <taxon>Eukaryota</taxon>
        <taxon>Metazoa</taxon>
        <taxon>Spiralia</taxon>
        <taxon>Lophotrochozoa</taxon>
        <taxon>Mollusca</taxon>
        <taxon>Gastropoda</taxon>
        <taxon>Caenogastropoda</taxon>
        <taxon>Sorbeoconcha</taxon>
        <taxon>Cerithioidea</taxon>
        <taxon>Batillariidae</taxon>
        <taxon>Batillaria</taxon>
    </lineage>
</organism>
<dbReference type="Proteomes" id="UP001519460">
    <property type="component" value="Unassembled WGS sequence"/>
</dbReference>
<dbReference type="EMBL" id="JACVVK020000037">
    <property type="protein sequence ID" value="KAK7500496.1"/>
    <property type="molecule type" value="Genomic_DNA"/>
</dbReference>
<reference evidence="2 3" key="1">
    <citation type="journal article" date="2023" name="Sci. Data">
        <title>Genome assembly of the Korean intertidal mud-creeper Batillaria attramentaria.</title>
        <authorList>
            <person name="Patra A.K."/>
            <person name="Ho P.T."/>
            <person name="Jun S."/>
            <person name="Lee S.J."/>
            <person name="Kim Y."/>
            <person name="Won Y.J."/>
        </authorList>
    </citation>
    <scope>NUCLEOTIDE SEQUENCE [LARGE SCALE GENOMIC DNA]</scope>
    <source>
        <strain evidence="2">Wonlab-2016</strain>
    </source>
</reference>
<accession>A0ABD0LMM4</accession>
<evidence type="ECO:0000313" key="2">
    <source>
        <dbReference type="EMBL" id="KAK7500496.1"/>
    </source>
</evidence>
<protein>
    <submittedName>
        <fullName evidence="2">Uncharacterized protein</fullName>
    </submittedName>
</protein>